<dbReference type="AlphaFoldDB" id="A0AAP0NKV5"/>
<protein>
    <recommendedName>
        <fullName evidence="5">Zinc transporter 5</fullName>
    </recommendedName>
</protein>
<feature type="transmembrane region" description="Helical" evidence="2">
    <location>
        <begin position="161"/>
        <end position="180"/>
    </location>
</feature>
<dbReference type="SUPFAM" id="SSF103481">
    <property type="entry name" value="Multidrug resistance efflux transporter EmrE"/>
    <property type="match status" value="1"/>
</dbReference>
<feature type="transmembrane region" description="Helical" evidence="2">
    <location>
        <begin position="49"/>
        <end position="71"/>
    </location>
</feature>
<dbReference type="PANTHER" id="PTHR47513">
    <property type="entry name" value="ZINC TRANSPORTER"/>
    <property type="match status" value="1"/>
</dbReference>
<gene>
    <name evidence="3" type="ORF">L1049_002745</name>
</gene>
<feature type="transmembrane region" description="Helical" evidence="2">
    <location>
        <begin position="251"/>
        <end position="269"/>
    </location>
</feature>
<feature type="transmembrane region" description="Helical" evidence="2">
    <location>
        <begin position="290"/>
        <end position="311"/>
    </location>
</feature>
<organism evidence="3 4">
    <name type="scientific">Liquidambar formosana</name>
    <name type="common">Formosan gum</name>
    <dbReference type="NCBI Taxonomy" id="63359"/>
    <lineage>
        <taxon>Eukaryota</taxon>
        <taxon>Viridiplantae</taxon>
        <taxon>Streptophyta</taxon>
        <taxon>Embryophyta</taxon>
        <taxon>Tracheophyta</taxon>
        <taxon>Spermatophyta</taxon>
        <taxon>Magnoliopsida</taxon>
        <taxon>eudicotyledons</taxon>
        <taxon>Gunneridae</taxon>
        <taxon>Pentapetalae</taxon>
        <taxon>Saxifragales</taxon>
        <taxon>Altingiaceae</taxon>
        <taxon>Liquidambar</taxon>
    </lineage>
</organism>
<feature type="transmembrane region" description="Helical" evidence="2">
    <location>
        <begin position="114"/>
        <end position="131"/>
    </location>
</feature>
<keyword evidence="2" id="KW-0472">Membrane</keyword>
<feature type="transmembrane region" description="Helical" evidence="2">
    <location>
        <begin position="187"/>
        <end position="205"/>
    </location>
</feature>
<keyword evidence="4" id="KW-1185">Reference proteome</keyword>
<dbReference type="PANTHER" id="PTHR47513:SF1">
    <property type="entry name" value="OS07G0283200 PROTEIN"/>
    <property type="match status" value="1"/>
</dbReference>
<evidence type="ECO:0000313" key="4">
    <source>
        <dbReference type="Proteomes" id="UP001415857"/>
    </source>
</evidence>
<evidence type="ECO:0000256" key="1">
    <source>
        <dbReference type="ARBA" id="ARBA00004141"/>
    </source>
</evidence>
<keyword evidence="2" id="KW-1133">Transmembrane helix</keyword>
<dbReference type="InterPro" id="IPR037185">
    <property type="entry name" value="EmrE-like"/>
</dbReference>
<evidence type="ECO:0008006" key="5">
    <source>
        <dbReference type="Google" id="ProtNLM"/>
    </source>
</evidence>
<comment type="caution">
    <text evidence="3">The sequence shown here is derived from an EMBL/GenBank/DDBJ whole genome shotgun (WGS) entry which is preliminary data.</text>
</comment>
<feature type="transmembrane region" description="Helical" evidence="2">
    <location>
        <begin position="323"/>
        <end position="344"/>
    </location>
</feature>
<dbReference type="Proteomes" id="UP001415857">
    <property type="component" value="Unassembled WGS sequence"/>
</dbReference>
<feature type="transmembrane region" description="Helical" evidence="2">
    <location>
        <begin position="356"/>
        <end position="372"/>
    </location>
</feature>
<keyword evidence="2" id="KW-0812">Transmembrane</keyword>
<comment type="subcellular location">
    <subcellularLocation>
        <location evidence="1">Membrane</location>
        <topology evidence="1">Multi-pass membrane protein</topology>
    </subcellularLocation>
</comment>
<reference evidence="3 4" key="1">
    <citation type="journal article" date="2024" name="Plant J.">
        <title>Genome sequences and population genomics reveal climatic adaptation and genomic divergence between two closely related sweetgum species.</title>
        <authorList>
            <person name="Xu W.Q."/>
            <person name="Ren C.Q."/>
            <person name="Zhang X.Y."/>
            <person name="Comes H.P."/>
            <person name="Liu X.H."/>
            <person name="Li Y.G."/>
            <person name="Kettle C.J."/>
            <person name="Jalonen R."/>
            <person name="Gaisberger H."/>
            <person name="Ma Y.Z."/>
            <person name="Qiu Y.X."/>
        </authorList>
    </citation>
    <scope>NUCLEOTIDE SEQUENCE [LARGE SCALE GENOMIC DNA]</scope>
    <source>
        <strain evidence="3">Hangzhou</strain>
    </source>
</reference>
<evidence type="ECO:0000313" key="3">
    <source>
        <dbReference type="EMBL" id="KAK9272374.1"/>
    </source>
</evidence>
<feature type="transmembrane region" description="Helical" evidence="2">
    <location>
        <begin position="83"/>
        <end position="102"/>
    </location>
</feature>
<feature type="transmembrane region" description="Helical" evidence="2">
    <location>
        <begin position="378"/>
        <end position="396"/>
    </location>
</feature>
<accession>A0AAP0NKV5</accession>
<evidence type="ECO:0000256" key="2">
    <source>
        <dbReference type="SAM" id="Phobius"/>
    </source>
</evidence>
<name>A0AAP0NKV5_LIQFO</name>
<sequence>MMSPKQISEDRGPPHPASFRHTPLQIIHVIGNFMRIWSVYSMYRYLSQTGASVVLFIFSCLVPSSILFLALQKPWKGRPLSNAQVVPSVINGGITALYFILWGKGLKSCGPVRAIMGEYSGAVLGVLSAVLYGRRGHVWKKVGGLIAMLASFYFLSQGWAMATYSPFYILLFIELVSYLTNSKLTGLVVYCLYFFFKIFIFKFQVPTISWFPPFFKIFIVNNYHIFACDDELNQKTPLKDSLDTEIQTERVLGMTDMAIPILAGILSALRRVIARRVSLKNQLKRRLHAITIASATCFLFPVAMWDMIIGSTSDSSINLSFSMWAYLSTILFGVILIFYVDSIAEERLHMVFSSPRHLMVAGGCIIVMEVVYKMDFSLPGFLICSTILGFGIYEATSLEHNRKDSFQNPDLSNGILEDPLQMSSLPT</sequence>
<proteinExistence type="predicted"/>
<dbReference type="EMBL" id="JBBPBK010000013">
    <property type="protein sequence ID" value="KAK9272374.1"/>
    <property type="molecule type" value="Genomic_DNA"/>
</dbReference>